<evidence type="ECO:0000313" key="5">
    <source>
        <dbReference type="Proteomes" id="UP000094936"/>
    </source>
</evidence>
<dbReference type="InterPro" id="IPR016181">
    <property type="entry name" value="Acyl_CoA_acyltransferase"/>
</dbReference>
<dbReference type="PROSITE" id="PS51186">
    <property type="entry name" value="GNAT"/>
    <property type="match status" value="1"/>
</dbReference>
<name>A0A1C3ER53_9GAMM</name>
<evidence type="ECO:0000256" key="1">
    <source>
        <dbReference type="ARBA" id="ARBA00022679"/>
    </source>
</evidence>
<dbReference type="PANTHER" id="PTHR42919:SF8">
    <property type="entry name" value="N-ALPHA-ACETYLTRANSFERASE 50"/>
    <property type="match status" value="1"/>
</dbReference>
<dbReference type="Pfam" id="PF00583">
    <property type="entry name" value="Acetyltransf_1"/>
    <property type="match status" value="1"/>
</dbReference>
<feature type="domain" description="N-acetyltransferase" evidence="3">
    <location>
        <begin position="20"/>
        <end position="178"/>
    </location>
</feature>
<dbReference type="Gene3D" id="3.40.630.30">
    <property type="match status" value="1"/>
</dbReference>
<dbReference type="InterPro" id="IPR051556">
    <property type="entry name" value="N-term/lysine_N-AcTrnsfr"/>
</dbReference>
<protein>
    <recommendedName>
        <fullName evidence="3">N-acetyltransferase domain-containing protein</fullName>
    </recommendedName>
</protein>
<proteinExistence type="predicted"/>
<gene>
    <name evidence="4" type="ORF">A8L45_03205</name>
</gene>
<organism evidence="4 5">
    <name type="scientific">Veronia pacifica</name>
    <dbReference type="NCBI Taxonomy" id="1080227"/>
    <lineage>
        <taxon>Bacteria</taxon>
        <taxon>Pseudomonadati</taxon>
        <taxon>Pseudomonadota</taxon>
        <taxon>Gammaproteobacteria</taxon>
        <taxon>Vibrionales</taxon>
        <taxon>Vibrionaceae</taxon>
        <taxon>Veronia</taxon>
    </lineage>
</organism>
<keyword evidence="5" id="KW-1185">Reference proteome</keyword>
<evidence type="ECO:0000313" key="4">
    <source>
        <dbReference type="EMBL" id="ODA35735.1"/>
    </source>
</evidence>
<dbReference type="STRING" id="1080227.A8L45_03205"/>
<reference evidence="4 5" key="1">
    <citation type="submission" date="2016-05" db="EMBL/GenBank/DDBJ databases">
        <title>Genomic Taxonomy of the Vibrionaceae.</title>
        <authorList>
            <person name="Gomez-Gil B."/>
            <person name="Enciso-Ibarra J."/>
        </authorList>
    </citation>
    <scope>NUCLEOTIDE SEQUENCE [LARGE SCALE GENOMIC DNA]</scope>
    <source>
        <strain evidence="4 5">CAIM 1920</strain>
    </source>
</reference>
<keyword evidence="2" id="KW-0012">Acyltransferase</keyword>
<accession>A0A1C3ER53</accession>
<dbReference type="EMBL" id="LYBM01000003">
    <property type="protein sequence ID" value="ODA35735.1"/>
    <property type="molecule type" value="Genomic_DNA"/>
</dbReference>
<evidence type="ECO:0000256" key="2">
    <source>
        <dbReference type="ARBA" id="ARBA00023315"/>
    </source>
</evidence>
<dbReference type="Proteomes" id="UP000094936">
    <property type="component" value="Unassembled WGS sequence"/>
</dbReference>
<dbReference type="PANTHER" id="PTHR42919">
    <property type="entry name" value="N-ALPHA-ACETYLTRANSFERASE"/>
    <property type="match status" value="1"/>
</dbReference>
<dbReference type="AlphaFoldDB" id="A0A1C3ER53"/>
<keyword evidence="1" id="KW-0808">Transferase</keyword>
<dbReference type="GO" id="GO:0016747">
    <property type="term" value="F:acyltransferase activity, transferring groups other than amino-acyl groups"/>
    <property type="evidence" value="ECO:0007669"/>
    <property type="project" value="InterPro"/>
</dbReference>
<dbReference type="SUPFAM" id="SSF55729">
    <property type="entry name" value="Acyl-CoA N-acyltransferases (Nat)"/>
    <property type="match status" value="1"/>
</dbReference>
<comment type="caution">
    <text evidence="4">The sequence shown here is derived from an EMBL/GenBank/DDBJ whole genome shotgun (WGS) entry which is preliminary data.</text>
</comment>
<dbReference type="InterPro" id="IPR000182">
    <property type="entry name" value="GNAT_dom"/>
</dbReference>
<sequence>MHVQEAKTTDLAVFFEYLGQLIKENAAHDAITFQPQNSEQTTVSEELKHRFIEGLDTQYGHDEWRRLWLIKSENNDILAHLDLRAHGGEYLHHRVLLGMGVAQAYRRRGFADKLIEKVLSFCRHSDAIDWVDLAVMEGNEKALALYQKHGFVITERLDDVYRIDGVKYGETRMTIKVAEGK</sequence>
<evidence type="ECO:0000259" key="3">
    <source>
        <dbReference type="PROSITE" id="PS51186"/>
    </source>
</evidence>